<proteinExistence type="predicted"/>
<dbReference type="eggNOG" id="arCOG04279">
    <property type="taxonomic scope" value="Archaea"/>
</dbReference>
<accession>A3DM70</accession>
<dbReference type="Pfam" id="PF01989">
    <property type="entry name" value="AcnX_swivel_put"/>
    <property type="match status" value="1"/>
</dbReference>
<dbReference type="SUPFAM" id="SSF52016">
    <property type="entry name" value="LeuD/IlvD-like"/>
    <property type="match status" value="1"/>
</dbReference>
<dbReference type="Gene3D" id="3.50.30.10">
    <property type="entry name" value="Phosphohistidine domain"/>
    <property type="match status" value="1"/>
</dbReference>
<keyword evidence="4" id="KW-1185">Reference proteome</keyword>
<evidence type="ECO:0000313" key="4">
    <source>
        <dbReference type="Proteomes" id="UP000000254"/>
    </source>
</evidence>
<sequence length="131" mass="14607">MKLFPVKIIVDGDCEGEPVVINRSISFFGEVDPINGIVRPENISITGKALIFRGSRGSTVGSYIIYALRYYGKSPSCMIVENAEPILITGCVLSDTPLFVTDNYNELTRYVMEKTRTIVHEKGRGFIVVRE</sequence>
<dbReference type="AlphaFoldDB" id="A3DM70"/>
<dbReference type="KEGG" id="smr:Smar_0623"/>
<reference evidence="4" key="1">
    <citation type="journal article" date="2009" name="BMC Genomics">
        <title>The complete genome sequence of Staphylothermus marinus reveals differences in sulfur metabolism among heterotrophic Crenarchaeota.</title>
        <authorList>
            <person name="Anderson I.J."/>
            <person name="Dharmarajan L."/>
            <person name="Rodriguez J."/>
            <person name="Hooper S."/>
            <person name="Porat I."/>
            <person name="Ulrich L.E."/>
            <person name="Elkins J.G."/>
            <person name="Mavromatis K."/>
            <person name="Sun H."/>
            <person name="Land M."/>
            <person name="Lapidus A."/>
            <person name="Lucas S."/>
            <person name="Barry K."/>
            <person name="Huber H."/>
            <person name="Zhulin I.B."/>
            <person name="Whitman W.B."/>
            <person name="Mukhopadhyay B."/>
            <person name="Woese C."/>
            <person name="Bristow J."/>
            <person name="Kyrpides N."/>
        </authorList>
    </citation>
    <scope>NUCLEOTIDE SEQUENCE [LARGE SCALE GENOMIC DNA]</scope>
    <source>
        <strain evidence="4">ATCC 43588 / DSM 3639 / JCM 9404 / F1</strain>
    </source>
</reference>
<name>A3DM70_STAMF</name>
<keyword evidence="1" id="KW-0456">Lyase</keyword>
<gene>
    <name evidence="3" type="ordered locus">Smar_0623</name>
</gene>
<dbReference type="OrthoDB" id="18062at2157"/>
<dbReference type="STRING" id="399550.Smar_0623"/>
<dbReference type="InterPro" id="IPR002840">
    <property type="entry name" value="PMDh-S-like_dom"/>
</dbReference>
<dbReference type="GeneID" id="4907199"/>
<dbReference type="RefSeq" id="WP_011838921.1">
    <property type="nucleotide sequence ID" value="NC_009033.1"/>
</dbReference>
<reference evidence="3 4" key="2">
    <citation type="journal article" date="2009" name="Stand. Genomic Sci.">
        <title>Complete genome sequence of Staphylothermus marinus Stetter and Fiala 1986 type strain F1.</title>
        <authorList>
            <person name="Anderson I.J."/>
            <person name="Sun H."/>
            <person name="Lapidus A."/>
            <person name="Copeland A."/>
            <person name="Glavina Del Rio T."/>
            <person name="Tice H."/>
            <person name="Dalin E."/>
            <person name="Lucas S."/>
            <person name="Barry K."/>
            <person name="Land M."/>
            <person name="Richardson P."/>
            <person name="Huber H."/>
            <person name="Kyrpides N.C."/>
        </authorList>
    </citation>
    <scope>NUCLEOTIDE SEQUENCE [LARGE SCALE GENOMIC DNA]</scope>
    <source>
        <strain evidence="4">ATCC 43588 / DSM 3639 / JCM 9404 / F1</strain>
    </source>
</reference>
<organism evidence="3 4">
    <name type="scientific">Staphylothermus marinus (strain ATCC 43588 / DSM 3639 / JCM 9404 / F1)</name>
    <dbReference type="NCBI Taxonomy" id="399550"/>
    <lineage>
        <taxon>Archaea</taxon>
        <taxon>Thermoproteota</taxon>
        <taxon>Thermoprotei</taxon>
        <taxon>Desulfurococcales</taxon>
        <taxon>Desulfurococcaceae</taxon>
        <taxon>Staphylothermus</taxon>
    </lineage>
</organism>
<protein>
    <recommendedName>
        <fullName evidence="2">Phosphomevalonate dehydratase small subunit-like domain-containing protein</fullName>
    </recommendedName>
</protein>
<dbReference type="EMBL" id="CP000575">
    <property type="protein sequence ID" value="ABN69730.1"/>
    <property type="molecule type" value="Genomic_DNA"/>
</dbReference>
<evidence type="ECO:0000256" key="1">
    <source>
        <dbReference type="ARBA" id="ARBA00023239"/>
    </source>
</evidence>
<dbReference type="Proteomes" id="UP000000254">
    <property type="component" value="Chromosome"/>
</dbReference>
<evidence type="ECO:0000313" key="3">
    <source>
        <dbReference type="EMBL" id="ABN69730.1"/>
    </source>
</evidence>
<feature type="domain" description="Phosphomevalonate dehydratase small subunit-like" evidence="2">
    <location>
        <begin position="25"/>
        <end position="99"/>
    </location>
</feature>
<evidence type="ECO:0000259" key="2">
    <source>
        <dbReference type="Pfam" id="PF01989"/>
    </source>
</evidence>
<dbReference type="HOGENOM" id="CLU_141583_2_1_2"/>
<dbReference type="GO" id="GO:0016829">
    <property type="term" value="F:lyase activity"/>
    <property type="evidence" value="ECO:0007669"/>
    <property type="project" value="UniProtKB-KW"/>
</dbReference>